<organism evidence="1 2">
    <name type="scientific">Clathrospora elynae</name>
    <dbReference type="NCBI Taxonomy" id="706981"/>
    <lineage>
        <taxon>Eukaryota</taxon>
        <taxon>Fungi</taxon>
        <taxon>Dikarya</taxon>
        <taxon>Ascomycota</taxon>
        <taxon>Pezizomycotina</taxon>
        <taxon>Dothideomycetes</taxon>
        <taxon>Pleosporomycetidae</taxon>
        <taxon>Pleosporales</taxon>
        <taxon>Diademaceae</taxon>
        <taxon>Clathrospora</taxon>
    </lineage>
</organism>
<evidence type="ECO:0000313" key="2">
    <source>
        <dbReference type="Proteomes" id="UP000800038"/>
    </source>
</evidence>
<gene>
    <name evidence="1" type="ORF">EJ02DRAFT_128122</name>
</gene>
<protein>
    <submittedName>
        <fullName evidence="1">Uncharacterized protein</fullName>
    </submittedName>
</protein>
<name>A0A6A5S656_9PLEO</name>
<reference evidence="1" key="1">
    <citation type="journal article" date="2020" name="Stud. Mycol.">
        <title>101 Dothideomycetes genomes: a test case for predicting lifestyles and emergence of pathogens.</title>
        <authorList>
            <person name="Haridas S."/>
            <person name="Albert R."/>
            <person name="Binder M."/>
            <person name="Bloem J."/>
            <person name="Labutti K."/>
            <person name="Salamov A."/>
            <person name="Andreopoulos B."/>
            <person name="Baker S."/>
            <person name="Barry K."/>
            <person name="Bills G."/>
            <person name="Bluhm B."/>
            <person name="Cannon C."/>
            <person name="Castanera R."/>
            <person name="Culley D."/>
            <person name="Daum C."/>
            <person name="Ezra D."/>
            <person name="Gonzalez J."/>
            <person name="Henrissat B."/>
            <person name="Kuo A."/>
            <person name="Liang C."/>
            <person name="Lipzen A."/>
            <person name="Lutzoni F."/>
            <person name="Magnuson J."/>
            <person name="Mondo S."/>
            <person name="Nolan M."/>
            <person name="Ohm R."/>
            <person name="Pangilinan J."/>
            <person name="Park H.-J."/>
            <person name="Ramirez L."/>
            <person name="Alfaro M."/>
            <person name="Sun H."/>
            <person name="Tritt A."/>
            <person name="Yoshinaga Y."/>
            <person name="Zwiers L.-H."/>
            <person name="Turgeon B."/>
            <person name="Goodwin S."/>
            <person name="Spatafora J."/>
            <person name="Crous P."/>
            <person name="Grigoriev I."/>
        </authorList>
    </citation>
    <scope>NUCLEOTIDE SEQUENCE</scope>
    <source>
        <strain evidence="1">CBS 161.51</strain>
    </source>
</reference>
<dbReference type="AlphaFoldDB" id="A0A6A5S656"/>
<dbReference type="EMBL" id="ML976273">
    <property type="protein sequence ID" value="KAF1935413.1"/>
    <property type="molecule type" value="Genomic_DNA"/>
</dbReference>
<proteinExistence type="predicted"/>
<keyword evidence="2" id="KW-1185">Reference proteome</keyword>
<sequence>MQLPGNKVELIESYGGTLKSFQCASLIYKLNKKGIDGSHPCLGLAEISRAWPITPEGQKVAQSCLCQLLGRRTIARGQQGPGSQPYAQAPGSL</sequence>
<evidence type="ECO:0000313" key="1">
    <source>
        <dbReference type="EMBL" id="KAF1935413.1"/>
    </source>
</evidence>
<accession>A0A6A5S656</accession>
<dbReference type="Proteomes" id="UP000800038">
    <property type="component" value="Unassembled WGS sequence"/>
</dbReference>